<feature type="region of interest" description="Disordered" evidence="1">
    <location>
        <begin position="60"/>
        <end position="81"/>
    </location>
</feature>
<accession>A0A1G6GBN0</accession>
<dbReference type="EMBL" id="FMYE01000075">
    <property type="protein sequence ID" value="SDB79401.1"/>
    <property type="molecule type" value="Genomic_DNA"/>
</dbReference>
<feature type="non-terminal residue" evidence="2">
    <location>
        <position position="81"/>
    </location>
</feature>
<sequence>MYSYNDFERLFLRYKLEGIPAGVSIEKFCMSNQVPYNLFSKWYKDTRKKIIPVQVLGSPSTEAEVPESPSSIREVKPESDP</sequence>
<reference evidence="2 3" key="1">
    <citation type="submission" date="2016-10" db="EMBL/GenBank/DDBJ databases">
        <authorList>
            <person name="de Groot N.N."/>
        </authorList>
    </citation>
    <scope>NUCLEOTIDE SEQUENCE [LARGE SCALE GENOMIC DNA]</scope>
    <source>
        <strain evidence="2 3">NLAE-zl-C500</strain>
    </source>
</reference>
<name>A0A1G6GBN0_BACOV</name>
<gene>
    <name evidence="2" type="ORF">SAMN05192581_107517</name>
</gene>
<dbReference type="Proteomes" id="UP000183670">
    <property type="component" value="Unassembled WGS sequence"/>
</dbReference>
<dbReference type="AlphaFoldDB" id="A0A1G6GBN0"/>
<organism evidence="2 3">
    <name type="scientific">Bacteroides ovatus</name>
    <dbReference type="NCBI Taxonomy" id="28116"/>
    <lineage>
        <taxon>Bacteria</taxon>
        <taxon>Pseudomonadati</taxon>
        <taxon>Bacteroidota</taxon>
        <taxon>Bacteroidia</taxon>
        <taxon>Bacteroidales</taxon>
        <taxon>Bacteroidaceae</taxon>
        <taxon>Bacteroides</taxon>
    </lineage>
</organism>
<evidence type="ECO:0000313" key="3">
    <source>
        <dbReference type="Proteomes" id="UP000183670"/>
    </source>
</evidence>
<protein>
    <recommendedName>
        <fullName evidence="4">Transposase</fullName>
    </recommendedName>
</protein>
<evidence type="ECO:0000313" key="2">
    <source>
        <dbReference type="EMBL" id="SDB79401.1"/>
    </source>
</evidence>
<evidence type="ECO:0008006" key="4">
    <source>
        <dbReference type="Google" id="ProtNLM"/>
    </source>
</evidence>
<proteinExistence type="predicted"/>
<evidence type="ECO:0000256" key="1">
    <source>
        <dbReference type="SAM" id="MobiDB-lite"/>
    </source>
</evidence>